<feature type="compositionally biased region" description="Low complexity" evidence="1">
    <location>
        <begin position="1"/>
        <end position="23"/>
    </location>
</feature>
<dbReference type="AlphaFoldDB" id="A0A6C7E201"/>
<name>A0A6C7E201_ILUCY</name>
<organism evidence="3 4">
    <name type="scientific">Ilumatobacter coccineus (strain NBRC 103263 / KCTC 29153 / YM16-304)</name>
    <dbReference type="NCBI Taxonomy" id="1313172"/>
    <lineage>
        <taxon>Bacteria</taxon>
        <taxon>Bacillati</taxon>
        <taxon>Actinomycetota</taxon>
        <taxon>Acidimicrobiia</taxon>
        <taxon>Acidimicrobiales</taxon>
        <taxon>Ilumatobacteraceae</taxon>
        <taxon>Ilumatobacter</taxon>
    </lineage>
</organism>
<dbReference type="Proteomes" id="UP000011863">
    <property type="component" value="Chromosome"/>
</dbReference>
<dbReference type="EMBL" id="AP012057">
    <property type="protein sequence ID" value="BAN00873.1"/>
    <property type="molecule type" value="Genomic_DNA"/>
</dbReference>
<gene>
    <name evidence="3" type="ORF">YM304_05590</name>
</gene>
<dbReference type="InterPro" id="IPR001466">
    <property type="entry name" value="Beta-lactam-related"/>
</dbReference>
<evidence type="ECO:0000313" key="4">
    <source>
        <dbReference type="Proteomes" id="UP000011863"/>
    </source>
</evidence>
<dbReference type="Gene3D" id="3.40.710.10">
    <property type="entry name" value="DD-peptidase/beta-lactamase superfamily"/>
    <property type="match status" value="1"/>
</dbReference>
<evidence type="ECO:0000313" key="3">
    <source>
        <dbReference type="EMBL" id="BAN00873.1"/>
    </source>
</evidence>
<protein>
    <submittedName>
        <fullName evidence="3">Peptidase S12 family protein</fullName>
    </submittedName>
</protein>
<dbReference type="InterPro" id="IPR012338">
    <property type="entry name" value="Beta-lactam/transpept-like"/>
</dbReference>
<dbReference type="KEGG" id="aym:YM304_05590"/>
<feature type="domain" description="Beta-lactamase-related" evidence="2">
    <location>
        <begin position="55"/>
        <end position="382"/>
    </location>
</feature>
<dbReference type="RefSeq" id="WP_015440121.1">
    <property type="nucleotide sequence ID" value="NC_020520.1"/>
</dbReference>
<dbReference type="SUPFAM" id="SSF56601">
    <property type="entry name" value="beta-lactamase/transpeptidase-like"/>
    <property type="match status" value="1"/>
</dbReference>
<feature type="region of interest" description="Disordered" evidence="1">
    <location>
        <begin position="1"/>
        <end position="41"/>
    </location>
</feature>
<dbReference type="InterPro" id="IPR050789">
    <property type="entry name" value="Diverse_Enzym_Activities"/>
</dbReference>
<keyword evidence="4" id="KW-1185">Reference proteome</keyword>
<dbReference type="OrthoDB" id="3499702at2"/>
<evidence type="ECO:0000256" key="1">
    <source>
        <dbReference type="SAM" id="MobiDB-lite"/>
    </source>
</evidence>
<reference evidence="3 4" key="1">
    <citation type="journal article" date="2013" name="Int. J. Syst. Evol. Microbiol.">
        <title>Ilumatobacter nonamiense sp. nov. and Ilumatobacter coccineum sp. nov., isolated from seashore sand.</title>
        <authorList>
            <person name="Matsumoto A."/>
            <person name="Kasai H."/>
            <person name="Matsuo Y."/>
            <person name="Shizuri Y."/>
            <person name="Ichikawa N."/>
            <person name="Fujita N."/>
            <person name="Omura S."/>
            <person name="Takahashi Y."/>
        </authorList>
    </citation>
    <scope>NUCLEOTIDE SEQUENCE [LARGE SCALE GENOMIC DNA]</scope>
    <source>
        <strain evidence="4">NBRC 103263 / KCTC 29153 / YM16-304</strain>
    </source>
</reference>
<proteinExistence type="predicted"/>
<dbReference type="PANTHER" id="PTHR43283">
    <property type="entry name" value="BETA-LACTAMASE-RELATED"/>
    <property type="match status" value="1"/>
</dbReference>
<evidence type="ECO:0000259" key="2">
    <source>
        <dbReference type="Pfam" id="PF00144"/>
    </source>
</evidence>
<sequence length="396" mass="42655">MPNTTNPNTTDPNTDPNISDPNTAADNDDAGDPSTGCFDDADGASVAQLRAEMQRLADGAVRGRRTHGLSLGVQSDDGATNVQVAAGDAATDDNYAIASITKMFTAALVLGLVDDGRLRLDDRVIDLLPELDLAGLHRHDGVDHTAELAVHHLLHQTSGLADYWNGGIEKQLTRGDDRAYSVQDTIDIARDNGAEFAPGDRGGRRSSYSDTNYQLLAAIVEEATGGSYADAVSARITEPLGLTETYLFGVGGHRPAPVVLRQGKQSLSIPLALASERGAGAVVSTLDDQLRFSRAWHRGELFEGGTRRATPHWNRVVFFALAYGHGVMRYKLPRWMSRRPVPEMVGHSGTTGSFLFHIPALRCHVAGTFNQFAEPARPFRLLPRIASEIAAVQQGR</sequence>
<accession>A0A6C7E201</accession>
<dbReference type="Pfam" id="PF00144">
    <property type="entry name" value="Beta-lactamase"/>
    <property type="match status" value="1"/>
</dbReference>